<dbReference type="GO" id="GO:0035251">
    <property type="term" value="F:UDP-glucosyltransferase activity"/>
    <property type="evidence" value="ECO:0007669"/>
    <property type="project" value="InterPro"/>
</dbReference>
<evidence type="ECO:0000256" key="2">
    <source>
        <dbReference type="ARBA" id="ARBA00022676"/>
    </source>
</evidence>
<keyword evidence="5" id="KW-1185">Reference proteome</keyword>
<dbReference type="CDD" id="cd03784">
    <property type="entry name" value="GT1_Gtf-like"/>
    <property type="match status" value="1"/>
</dbReference>
<comment type="caution">
    <text evidence="4">The sequence shown here is derived from an EMBL/GenBank/DDBJ whole genome shotgun (WGS) entry which is preliminary data.</text>
</comment>
<gene>
    <name evidence="4" type="ORF">J5N97_011260</name>
</gene>
<comment type="similarity">
    <text evidence="1">Belongs to the UDP-glycosyltransferase family.</text>
</comment>
<dbReference type="Gene3D" id="3.40.50.2000">
    <property type="entry name" value="Glycogen Phosphorylase B"/>
    <property type="match status" value="3"/>
</dbReference>
<sequence length="388" mass="43467">MQHHFHAWAGASTSYVNSIISSGLDIHFEDLPKVEPPPYKENMKGDTFMCLLIEAHKAHVRDAVTRHLATSTVAALVFDFMCASMLDVAKEFNVPGYIYIPSNASFLGLMLYLPTLHAKEDVNNVVDIPVLRSAPPSSMPEFMMDQNNEAYTILLNYSHKMREATGFIVNTFVELEKKALKALETGQCLPDHPMAAVFSVGPLVAVGKESLEKHECIRWLDAQPAKSVVFLCFGSVGCFSKEVVKEMALGLERSGQRFLWALRTPSQVFQVNHKEVDLDEELPEGFLERTRERGLPLYAEQHMNALMVVREIGVALELKVDRKKGGLVRSEELENVVRCLMEGEEGRKVRERAEEMKVDGRMAMEEGGSSCAALEFFVHQCMEGISLI</sequence>
<evidence type="ECO:0000256" key="3">
    <source>
        <dbReference type="ARBA" id="ARBA00022679"/>
    </source>
</evidence>
<dbReference type="OrthoDB" id="747132at2759"/>
<keyword evidence="3" id="KW-0808">Transferase</keyword>
<dbReference type="InterPro" id="IPR002213">
    <property type="entry name" value="UDP_glucos_trans"/>
</dbReference>
<evidence type="ECO:0000256" key="1">
    <source>
        <dbReference type="ARBA" id="ARBA00009995"/>
    </source>
</evidence>
<reference evidence="4" key="1">
    <citation type="submission" date="2021-03" db="EMBL/GenBank/DDBJ databases">
        <authorList>
            <person name="Li Z."/>
            <person name="Yang C."/>
        </authorList>
    </citation>
    <scope>NUCLEOTIDE SEQUENCE</scope>
    <source>
        <strain evidence="4">Dzin_1.0</strain>
        <tissue evidence="4">Leaf</tissue>
    </source>
</reference>
<dbReference type="SUPFAM" id="SSF53756">
    <property type="entry name" value="UDP-Glycosyltransferase/glycogen phosphorylase"/>
    <property type="match status" value="1"/>
</dbReference>
<accession>A0A9D5D2R1</accession>
<name>A0A9D5D2R1_9LILI</name>
<protein>
    <submittedName>
        <fullName evidence="4">Uncharacterized protein</fullName>
    </submittedName>
</protein>
<evidence type="ECO:0000313" key="5">
    <source>
        <dbReference type="Proteomes" id="UP001085076"/>
    </source>
</evidence>
<keyword evidence="2" id="KW-0328">Glycosyltransferase</keyword>
<dbReference type="PANTHER" id="PTHR48048">
    <property type="entry name" value="GLYCOSYLTRANSFERASE"/>
    <property type="match status" value="1"/>
</dbReference>
<dbReference type="EMBL" id="JAGGNH010000002">
    <property type="protein sequence ID" value="KAJ0983005.1"/>
    <property type="molecule type" value="Genomic_DNA"/>
</dbReference>
<dbReference type="AlphaFoldDB" id="A0A9D5D2R1"/>
<evidence type="ECO:0000313" key="4">
    <source>
        <dbReference type="EMBL" id="KAJ0983005.1"/>
    </source>
</evidence>
<dbReference type="PANTHER" id="PTHR48048:SF30">
    <property type="entry name" value="GLYCOSYLTRANSFERASE"/>
    <property type="match status" value="1"/>
</dbReference>
<proteinExistence type="inferred from homology"/>
<reference evidence="4" key="2">
    <citation type="journal article" date="2022" name="Hortic Res">
        <title>The genome of Dioscorea zingiberensis sheds light on the biosynthesis, origin and evolution of the medicinally important diosgenin saponins.</title>
        <authorList>
            <person name="Li Y."/>
            <person name="Tan C."/>
            <person name="Li Z."/>
            <person name="Guo J."/>
            <person name="Li S."/>
            <person name="Chen X."/>
            <person name="Wang C."/>
            <person name="Dai X."/>
            <person name="Yang H."/>
            <person name="Song W."/>
            <person name="Hou L."/>
            <person name="Xu J."/>
            <person name="Tong Z."/>
            <person name="Xu A."/>
            <person name="Yuan X."/>
            <person name="Wang W."/>
            <person name="Yang Q."/>
            <person name="Chen L."/>
            <person name="Sun Z."/>
            <person name="Wang K."/>
            <person name="Pan B."/>
            <person name="Chen J."/>
            <person name="Bao Y."/>
            <person name="Liu F."/>
            <person name="Qi X."/>
            <person name="Gang D.R."/>
            <person name="Wen J."/>
            <person name="Li J."/>
        </authorList>
    </citation>
    <scope>NUCLEOTIDE SEQUENCE</scope>
    <source>
        <strain evidence="4">Dzin_1.0</strain>
    </source>
</reference>
<dbReference type="Proteomes" id="UP001085076">
    <property type="component" value="Miscellaneous, Linkage group lg02"/>
</dbReference>
<organism evidence="4 5">
    <name type="scientific">Dioscorea zingiberensis</name>
    <dbReference type="NCBI Taxonomy" id="325984"/>
    <lineage>
        <taxon>Eukaryota</taxon>
        <taxon>Viridiplantae</taxon>
        <taxon>Streptophyta</taxon>
        <taxon>Embryophyta</taxon>
        <taxon>Tracheophyta</taxon>
        <taxon>Spermatophyta</taxon>
        <taxon>Magnoliopsida</taxon>
        <taxon>Liliopsida</taxon>
        <taxon>Dioscoreales</taxon>
        <taxon>Dioscoreaceae</taxon>
        <taxon>Dioscorea</taxon>
    </lineage>
</organism>
<dbReference type="InterPro" id="IPR050481">
    <property type="entry name" value="UDP-glycosyltransf_plant"/>
</dbReference>